<dbReference type="Pfam" id="PF03009">
    <property type="entry name" value="GDPD"/>
    <property type="match status" value="1"/>
</dbReference>
<dbReference type="OrthoDB" id="384721at2"/>
<gene>
    <name evidence="2" type="ORF">EOD40_00045</name>
</gene>
<dbReference type="GO" id="GO:0006629">
    <property type="term" value="P:lipid metabolic process"/>
    <property type="evidence" value="ECO:0007669"/>
    <property type="project" value="InterPro"/>
</dbReference>
<dbReference type="Proteomes" id="UP000285211">
    <property type="component" value="Unassembled WGS sequence"/>
</dbReference>
<evidence type="ECO:0000259" key="1">
    <source>
        <dbReference type="PROSITE" id="PS51704"/>
    </source>
</evidence>
<comment type="caution">
    <text evidence="2">The sequence shown here is derived from an EMBL/GenBank/DDBJ whole genome shotgun (WGS) entry which is preliminary data.</text>
</comment>
<protein>
    <submittedName>
        <fullName evidence="2">Glycerophosphodiester phosphodiesterase</fullName>
    </submittedName>
</protein>
<dbReference type="SUPFAM" id="SSF51695">
    <property type="entry name" value="PLC-like phosphodiesterases"/>
    <property type="match status" value="1"/>
</dbReference>
<sequence>MLKIGHRGARGYEPENTLSSFQKAIDLQVDAIELDVHLSSDGELMVIHDETVDRTTNGKGEVNKFTKAELQHFSIEGNNKIPTLVEVFDLVDRHCFINIELKTFETAAKVVQLIEKYISEKNWEYSDFLVSSFNWDALEEIDFINPKIPTAVLTETDLDKALAFAKIIQAKAINPDFQLLNLENVKKLQENGFDVYPWTVNEASDIKRMQSLNVNGIISDFPDRIYFKP</sequence>
<organism evidence="2 3">
    <name type="scientific">Flavobacterium sufflavum</name>
    <dbReference type="NCBI Taxonomy" id="1921138"/>
    <lineage>
        <taxon>Bacteria</taxon>
        <taxon>Pseudomonadati</taxon>
        <taxon>Bacteroidota</taxon>
        <taxon>Flavobacteriia</taxon>
        <taxon>Flavobacteriales</taxon>
        <taxon>Flavobacteriaceae</taxon>
        <taxon>Flavobacterium</taxon>
    </lineage>
</organism>
<dbReference type="InterPro" id="IPR030395">
    <property type="entry name" value="GP_PDE_dom"/>
</dbReference>
<dbReference type="PROSITE" id="PS51704">
    <property type="entry name" value="GP_PDE"/>
    <property type="match status" value="1"/>
</dbReference>
<evidence type="ECO:0000313" key="3">
    <source>
        <dbReference type="Proteomes" id="UP000285211"/>
    </source>
</evidence>
<dbReference type="Gene3D" id="3.20.20.190">
    <property type="entry name" value="Phosphatidylinositol (PI) phosphodiesterase"/>
    <property type="match status" value="1"/>
</dbReference>
<reference evidence="2 3" key="1">
    <citation type="submission" date="2019-01" db="EMBL/GenBank/DDBJ databases">
        <authorList>
            <person name="Chen W.-M."/>
        </authorList>
    </citation>
    <scope>NUCLEOTIDE SEQUENCE [LARGE SCALE GENOMIC DNA]</scope>
    <source>
        <strain evidence="2 3">BBQ-12</strain>
    </source>
</reference>
<keyword evidence="3" id="KW-1185">Reference proteome</keyword>
<evidence type="ECO:0000313" key="2">
    <source>
        <dbReference type="EMBL" id="RVT79542.1"/>
    </source>
</evidence>
<dbReference type="GO" id="GO:0008081">
    <property type="term" value="F:phosphoric diester hydrolase activity"/>
    <property type="evidence" value="ECO:0007669"/>
    <property type="project" value="InterPro"/>
</dbReference>
<dbReference type="AlphaFoldDB" id="A0A3S2V7E2"/>
<accession>A0A3S2V7E2</accession>
<dbReference type="EMBL" id="SACJ01000001">
    <property type="protein sequence ID" value="RVT79542.1"/>
    <property type="molecule type" value="Genomic_DNA"/>
</dbReference>
<dbReference type="PANTHER" id="PTHR46211:SF14">
    <property type="entry name" value="GLYCEROPHOSPHODIESTER PHOSPHODIESTERASE"/>
    <property type="match status" value="1"/>
</dbReference>
<dbReference type="InterPro" id="IPR017946">
    <property type="entry name" value="PLC-like_Pdiesterase_TIM-brl"/>
</dbReference>
<name>A0A3S2V7E2_9FLAO</name>
<dbReference type="RefSeq" id="WP_128192862.1">
    <property type="nucleotide sequence ID" value="NZ_SACJ01000001.1"/>
</dbReference>
<feature type="domain" description="GP-PDE" evidence="1">
    <location>
        <begin position="1"/>
        <end position="229"/>
    </location>
</feature>
<proteinExistence type="predicted"/>
<dbReference type="PANTHER" id="PTHR46211">
    <property type="entry name" value="GLYCEROPHOSPHORYL DIESTER PHOSPHODIESTERASE"/>
    <property type="match status" value="1"/>
</dbReference>